<name>A0A317GFG6_LIMRT</name>
<dbReference type="EMBL" id="QGHS01000131">
    <property type="protein sequence ID" value="PWT45753.1"/>
    <property type="molecule type" value="Genomic_DNA"/>
</dbReference>
<comment type="caution">
    <text evidence="2">The sequence shown here is derived from an EMBL/GenBank/DDBJ whole genome shotgun (WGS) entry which is preliminary data.</text>
</comment>
<proteinExistence type="predicted"/>
<feature type="compositionally biased region" description="Polar residues" evidence="1">
    <location>
        <begin position="1"/>
        <end position="10"/>
    </location>
</feature>
<organism evidence="2 3">
    <name type="scientific">Limosilactobacillus reuteri</name>
    <name type="common">Lactobacillus reuteri</name>
    <dbReference type="NCBI Taxonomy" id="1598"/>
    <lineage>
        <taxon>Bacteria</taxon>
        <taxon>Bacillati</taxon>
        <taxon>Bacillota</taxon>
        <taxon>Bacilli</taxon>
        <taxon>Lactobacillales</taxon>
        <taxon>Lactobacillaceae</taxon>
        <taxon>Limosilactobacillus</taxon>
    </lineage>
</organism>
<reference evidence="2 3" key="1">
    <citation type="journal article" date="2018" name="Front. Microbiol.">
        <title>Comparative Genomics of the Herbivore Gut Symbiont Lactobacillus reuteri Reveals Genetic Diversity and Lifestyle Adaptation.</title>
        <authorList>
            <person name="Zhao J."/>
        </authorList>
    </citation>
    <scope>NUCLEOTIDE SEQUENCE [LARGE SCALE GENOMIC DNA]</scope>
    <source>
        <strain evidence="2 3">LR12</strain>
    </source>
</reference>
<sequence length="62" mass="7472">MFSVVTQAQMRATKRYKKRHPEKNKLYQYRSNARTFIKYYADKDDLDKLISLAQEQKAKLTN</sequence>
<evidence type="ECO:0000313" key="3">
    <source>
        <dbReference type="Proteomes" id="UP000245866"/>
    </source>
</evidence>
<protein>
    <submittedName>
        <fullName evidence="2">Uncharacterized protein</fullName>
    </submittedName>
</protein>
<dbReference type="AlphaFoldDB" id="A0A317GFG6"/>
<feature type="region of interest" description="Disordered" evidence="1">
    <location>
        <begin position="1"/>
        <end position="20"/>
    </location>
</feature>
<evidence type="ECO:0000256" key="1">
    <source>
        <dbReference type="SAM" id="MobiDB-lite"/>
    </source>
</evidence>
<dbReference type="Proteomes" id="UP000245866">
    <property type="component" value="Unassembled WGS sequence"/>
</dbReference>
<gene>
    <name evidence="2" type="ORF">DKZ23_08735</name>
</gene>
<accession>A0A317GFG6</accession>
<evidence type="ECO:0000313" key="2">
    <source>
        <dbReference type="EMBL" id="PWT45753.1"/>
    </source>
</evidence>